<sequence>MKKYVSLFMVAMLVSIIAACSQGASNVEITIPASFLEGEDVESAIEEAKAEGIEEVEENEDGSLTYIMSKSTHDELMEEIEASLQESIEEMKTSEDFVSISDVSANSAFSEFTVVVDQEMYENSFDGFAILGLAIGGLYYQLFDGVDPEQYAVTVQLEDEQSGEVFDTITFPDALEE</sequence>
<evidence type="ECO:0000256" key="1">
    <source>
        <dbReference type="SAM" id="SignalP"/>
    </source>
</evidence>
<dbReference type="PROSITE" id="PS51257">
    <property type="entry name" value="PROKAR_LIPOPROTEIN"/>
    <property type="match status" value="1"/>
</dbReference>
<accession>W4QDL7</accession>
<evidence type="ECO:0000313" key="4">
    <source>
        <dbReference type="Proteomes" id="UP000018895"/>
    </source>
</evidence>
<evidence type="ECO:0000259" key="2">
    <source>
        <dbReference type="Pfam" id="PF18652"/>
    </source>
</evidence>
<evidence type="ECO:0000313" key="3">
    <source>
        <dbReference type="EMBL" id="GAE29783.1"/>
    </source>
</evidence>
<keyword evidence="1" id="KW-0732">Signal</keyword>
<keyword evidence="4" id="KW-1185">Reference proteome</keyword>
<dbReference type="OrthoDB" id="1849839at2"/>
<dbReference type="Proteomes" id="UP000018895">
    <property type="component" value="Unassembled WGS sequence"/>
</dbReference>
<comment type="caution">
    <text evidence="3">The sequence shown here is derived from an EMBL/GenBank/DDBJ whole genome shotgun (WGS) entry which is preliminary data.</text>
</comment>
<feature type="signal peptide" evidence="1">
    <location>
        <begin position="1"/>
        <end position="24"/>
    </location>
</feature>
<dbReference type="EMBL" id="BAUU01000007">
    <property type="protein sequence ID" value="GAE29783.1"/>
    <property type="molecule type" value="Genomic_DNA"/>
</dbReference>
<reference evidence="3" key="1">
    <citation type="journal article" date="2014" name="Genome Announc.">
        <title>Draft Genome Sequences of Three Alkaliphilic Bacillus Strains, Bacillus wakoensis JCM 9140T, Bacillus akibai JCM 9157T, and Bacillus hemicellulosilyticus JCM 9152T.</title>
        <authorList>
            <person name="Yuki M."/>
            <person name="Oshima K."/>
            <person name="Suda W."/>
            <person name="Oshida Y."/>
            <person name="Kitamura K."/>
            <person name="Iida T."/>
            <person name="Hattori M."/>
            <person name="Ohkuma M."/>
        </authorList>
    </citation>
    <scope>NUCLEOTIDE SEQUENCE [LARGE SCALE GENOMIC DNA]</scope>
    <source>
        <strain evidence="3">JCM 9152</strain>
    </source>
</reference>
<dbReference type="Pfam" id="PF18652">
    <property type="entry name" value="Adhesin_P1_N"/>
    <property type="match status" value="1"/>
</dbReference>
<feature type="chain" id="PRO_5004847166" description="Antigen I/II N-terminal domain-containing protein" evidence="1">
    <location>
        <begin position="25"/>
        <end position="177"/>
    </location>
</feature>
<feature type="domain" description="Antigen I/II N-terminal" evidence="2">
    <location>
        <begin position="25"/>
        <end position="96"/>
    </location>
</feature>
<proteinExistence type="predicted"/>
<dbReference type="RefSeq" id="WP_035341745.1">
    <property type="nucleotide sequence ID" value="NZ_BAUU01000007.1"/>
</dbReference>
<protein>
    <recommendedName>
        <fullName evidence="2">Antigen I/II N-terminal domain-containing protein</fullName>
    </recommendedName>
</protein>
<dbReference type="STRING" id="1236971.JCM9152_1166"/>
<dbReference type="AlphaFoldDB" id="W4QDL7"/>
<dbReference type="InterPro" id="IPR041324">
    <property type="entry name" value="AgI/II_N"/>
</dbReference>
<name>W4QDL7_9BACI</name>
<organism evidence="3 4">
    <name type="scientific">Halalkalibacter hemicellulosilyticusJCM 9152</name>
    <dbReference type="NCBI Taxonomy" id="1236971"/>
    <lineage>
        <taxon>Bacteria</taxon>
        <taxon>Bacillati</taxon>
        <taxon>Bacillota</taxon>
        <taxon>Bacilli</taxon>
        <taxon>Bacillales</taxon>
        <taxon>Bacillaceae</taxon>
        <taxon>Halalkalibacter</taxon>
    </lineage>
</organism>
<gene>
    <name evidence="3" type="ORF">JCM9152_1166</name>
</gene>